<gene>
    <name evidence="1" type="ORF">BXY39_0208</name>
</gene>
<dbReference type="EMBL" id="REFR01000009">
    <property type="protein sequence ID" value="RMB11726.1"/>
    <property type="molecule type" value="Genomic_DNA"/>
</dbReference>
<organism evidence="1 2">
    <name type="scientific">Eilatimonas milleporae</name>
    <dbReference type="NCBI Taxonomy" id="911205"/>
    <lineage>
        <taxon>Bacteria</taxon>
        <taxon>Pseudomonadati</taxon>
        <taxon>Pseudomonadota</taxon>
        <taxon>Alphaproteobacteria</taxon>
        <taxon>Kordiimonadales</taxon>
        <taxon>Kordiimonadaceae</taxon>
        <taxon>Eilatimonas</taxon>
    </lineage>
</organism>
<proteinExistence type="predicted"/>
<dbReference type="OrthoDB" id="8481002at2"/>
<accession>A0A3M0CWN5</accession>
<dbReference type="AlphaFoldDB" id="A0A3M0CWN5"/>
<comment type="caution">
    <text evidence="1">The sequence shown here is derived from an EMBL/GenBank/DDBJ whole genome shotgun (WGS) entry which is preliminary data.</text>
</comment>
<reference evidence="1 2" key="1">
    <citation type="submission" date="2018-10" db="EMBL/GenBank/DDBJ databases">
        <title>Genomic Encyclopedia of Archaeal and Bacterial Type Strains, Phase II (KMG-II): from individual species to whole genera.</title>
        <authorList>
            <person name="Goeker M."/>
        </authorList>
    </citation>
    <scope>NUCLEOTIDE SEQUENCE [LARGE SCALE GENOMIC DNA]</scope>
    <source>
        <strain evidence="1 2">DSM 25217</strain>
    </source>
</reference>
<name>A0A3M0CWN5_9PROT</name>
<protein>
    <submittedName>
        <fullName evidence="1">Uncharacterized protein</fullName>
    </submittedName>
</protein>
<evidence type="ECO:0000313" key="2">
    <source>
        <dbReference type="Proteomes" id="UP000271227"/>
    </source>
</evidence>
<dbReference type="InParanoid" id="A0A3M0CWN5"/>
<dbReference type="RefSeq" id="WP_121936976.1">
    <property type="nucleotide sequence ID" value="NZ_REFR01000009.1"/>
</dbReference>
<keyword evidence="2" id="KW-1185">Reference proteome</keyword>
<evidence type="ECO:0000313" key="1">
    <source>
        <dbReference type="EMBL" id="RMB11726.1"/>
    </source>
</evidence>
<sequence length="117" mass="12868">MKAPRQSIFRIVGIFMGMTVPLAAQEIPEDLLQVDFQRCMQSCTPGYGEETCTPLCTCTVAEFKKRLNFDQYLSLRSELASTQVGAQNRQLLDTIAKYCADKALPDNAGAAPGTSDR</sequence>
<dbReference type="Proteomes" id="UP000271227">
    <property type="component" value="Unassembled WGS sequence"/>
</dbReference>